<reference evidence="2 3" key="1">
    <citation type="submission" date="2019-09" db="EMBL/GenBank/DDBJ databases">
        <title>Nocardioides panacisoli sp. nov., isolated from the soil of a ginseng field.</title>
        <authorList>
            <person name="Cho C."/>
        </authorList>
    </citation>
    <scope>NUCLEOTIDE SEQUENCE [LARGE SCALE GENOMIC DNA]</scope>
    <source>
        <strain evidence="2 3">BN130099</strain>
    </source>
</reference>
<dbReference type="Proteomes" id="UP000325003">
    <property type="component" value="Unassembled WGS sequence"/>
</dbReference>
<dbReference type="EMBL" id="VUJV01000005">
    <property type="protein sequence ID" value="KAA1417687.1"/>
    <property type="molecule type" value="Genomic_DNA"/>
</dbReference>
<accession>A0A5B1LDK1</accession>
<sequence>MKRHDLPGLVNGPVLFLAGLLASPSLVLLSQGLLTVTELLTRYLLITVGCVALWGVVRAGLSGMVPAPLPALAGTDDSEAITGVVLDPAPGSVPVGPTTAQAIEREMPAEELIELSLRKAQQGGE</sequence>
<keyword evidence="1" id="KW-0472">Membrane</keyword>
<proteinExistence type="predicted"/>
<dbReference type="AlphaFoldDB" id="A0A5B1LDK1"/>
<feature type="transmembrane region" description="Helical" evidence="1">
    <location>
        <begin position="40"/>
        <end position="57"/>
    </location>
</feature>
<feature type="transmembrane region" description="Helical" evidence="1">
    <location>
        <begin position="12"/>
        <end position="34"/>
    </location>
</feature>
<reference evidence="2 3" key="2">
    <citation type="submission" date="2019-09" db="EMBL/GenBank/DDBJ databases">
        <authorList>
            <person name="Jin C."/>
        </authorList>
    </citation>
    <scope>NUCLEOTIDE SEQUENCE [LARGE SCALE GENOMIC DNA]</scope>
    <source>
        <strain evidence="2 3">BN130099</strain>
    </source>
</reference>
<evidence type="ECO:0000313" key="3">
    <source>
        <dbReference type="Proteomes" id="UP000325003"/>
    </source>
</evidence>
<evidence type="ECO:0000256" key="1">
    <source>
        <dbReference type="SAM" id="Phobius"/>
    </source>
</evidence>
<gene>
    <name evidence="2" type="ORF">F0U44_15435</name>
</gene>
<dbReference type="RefSeq" id="WP_149729257.1">
    <property type="nucleotide sequence ID" value="NZ_VUJV01000005.1"/>
</dbReference>
<evidence type="ECO:0000313" key="2">
    <source>
        <dbReference type="EMBL" id="KAA1417687.1"/>
    </source>
</evidence>
<keyword evidence="3" id="KW-1185">Reference proteome</keyword>
<protein>
    <submittedName>
        <fullName evidence="2">Uncharacterized protein</fullName>
    </submittedName>
</protein>
<organism evidence="2 3">
    <name type="scientific">Nocardioides humilatus</name>
    <dbReference type="NCBI Taxonomy" id="2607660"/>
    <lineage>
        <taxon>Bacteria</taxon>
        <taxon>Bacillati</taxon>
        <taxon>Actinomycetota</taxon>
        <taxon>Actinomycetes</taxon>
        <taxon>Propionibacteriales</taxon>
        <taxon>Nocardioidaceae</taxon>
        <taxon>Nocardioides</taxon>
    </lineage>
</organism>
<keyword evidence="1" id="KW-1133">Transmembrane helix</keyword>
<keyword evidence="1" id="KW-0812">Transmembrane</keyword>
<name>A0A5B1LDK1_9ACTN</name>
<comment type="caution">
    <text evidence="2">The sequence shown here is derived from an EMBL/GenBank/DDBJ whole genome shotgun (WGS) entry which is preliminary data.</text>
</comment>